<dbReference type="RefSeq" id="WP_164004174.1">
    <property type="nucleotide sequence ID" value="NZ_JAAIKD010000002.1"/>
</dbReference>
<dbReference type="Pfam" id="PF12728">
    <property type="entry name" value="HTH_17"/>
    <property type="match status" value="1"/>
</dbReference>
<comment type="caution">
    <text evidence="3">The sequence shown here is derived from an EMBL/GenBank/DDBJ whole genome shotgun (WGS) entry which is preliminary data.</text>
</comment>
<protein>
    <submittedName>
        <fullName evidence="3">Helix-turn-helix domain-containing protein</fullName>
    </submittedName>
</protein>
<sequence>MSSKLKIKKTCQFCKSEFIAKTTVTKYCSHKCAQRAYKQRKKEEKVKVANENSEAKKSNQKTSSEMKISSPGQGGEITGEITNDVVQRGEITSEITNDVMTANEAAKALGVTRKTVYNMIKNGKIRAYNIHKRLTRIDRESVEQLLYFEPEESEEYDSEDFYIISEISKKYNVSPSTVYETLKEYKVPKRSAGKFVKVPKNIVDLIFKKFI</sequence>
<organism evidence="3 4">
    <name type="scientific">Psychroflexus aurantiacus</name>
    <dbReference type="NCBI Taxonomy" id="2709310"/>
    <lineage>
        <taxon>Bacteria</taxon>
        <taxon>Pseudomonadati</taxon>
        <taxon>Bacteroidota</taxon>
        <taxon>Flavobacteriia</taxon>
        <taxon>Flavobacteriales</taxon>
        <taxon>Flavobacteriaceae</taxon>
        <taxon>Psychroflexus</taxon>
    </lineage>
</organism>
<name>A0A6B3R006_9FLAO</name>
<dbReference type="Proteomes" id="UP000478505">
    <property type="component" value="Unassembled WGS sequence"/>
</dbReference>
<proteinExistence type="predicted"/>
<dbReference type="AlphaFoldDB" id="A0A6B3R006"/>
<feature type="region of interest" description="Disordered" evidence="1">
    <location>
        <begin position="39"/>
        <end position="79"/>
    </location>
</feature>
<dbReference type="SUPFAM" id="SSF46955">
    <property type="entry name" value="Putative DNA-binding domain"/>
    <property type="match status" value="1"/>
</dbReference>
<dbReference type="InterPro" id="IPR010093">
    <property type="entry name" value="SinI_DNA-bd"/>
</dbReference>
<feature type="domain" description="Helix-turn-helix" evidence="2">
    <location>
        <begin position="99"/>
        <end position="146"/>
    </location>
</feature>
<evidence type="ECO:0000313" key="3">
    <source>
        <dbReference type="EMBL" id="NEV93462.1"/>
    </source>
</evidence>
<feature type="compositionally biased region" description="Polar residues" evidence="1">
    <location>
        <begin position="60"/>
        <end position="71"/>
    </location>
</feature>
<dbReference type="Gene3D" id="1.10.10.60">
    <property type="entry name" value="Homeodomain-like"/>
    <property type="match status" value="1"/>
</dbReference>
<evidence type="ECO:0000256" key="1">
    <source>
        <dbReference type="SAM" id="MobiDB-lite"/>
    </source>
</evidence>
<keyword evidence="4" id="KW-1185">Reference proteome</keyword>
<dbReference type="NCBIfam" id="TIGR01764">
    <property type="entry name" value="excise"/>
    <property type="match status" value="1"/>
</dbReference>
<evidence type="ECO:0000313" key="4">
    <source>
        <dbReference type="Proteomes" id="UP000478505"/>
    </source>
</evidence>
<dbReference type="InterPro" id="IPR041657">
    <property type="entry name" value="HTH_17"/>
</dbReference>
<dbReference type="GO" id="GO:0003677">
    <property type="term" value="F:DNA binding"/>
    <property type="evidence" value="ECO:0007669"/>
    <property type="project" value="InterPro"/>
</dbReference>
<dbReference type="EMBL" id="JAAIKD010000002">
    <property type="protein sequence ID" value="NEV93462.1"/>
    <property type="molecule type" value="Genomic_DNA"/>
</dbReference>
<gene>
    <name evidence="3" type="ORF">G3567_04765</name>
</gene>
<evidence type="ECO:0000259" key="2">
    <source>
        <dbReference type="Pfam" id="PF12728"/>
    </source>
</evidence>
<reference evidence="3 4" key="1">
    <citation type="submission" date="2020-02" db="EMBL/GenBank/DDBJ databases">
        <title>Flavobacteriaceae Psychroflexus bacterium YR1-1, complete genome.</title>
        <authorList>
            <person name="Li Y."/>
            <person name="Wu S."/>
        </authorList>
    </citation>
    <scope>NUCLEOTIDE SEQUENCE [LARGE SCALE GENOMIC DNA]</scope>
    <source>
        <strain evidence="3 4">YR1-1</strain>
    </source>
</reference>
<dbReference type="InterPro" id="IPR009061">
    <property type="entry name" value="DNA-bd_dom_put_sf"/>
</dbReference>
<accession>A0A6B3R006</accession>
<feature type="compositionally biased region" description="Basic and acidic residues" evidence="1">
    <location>
        <begin position="41"/>
        <end position="57"/>
    </location>
</feature>